<reference evidence="1 2" key="1">
    <citation type="submission" date="2020-08" db="EMBL/GenBank/DDBJ databases">
        <title>Genomic Encyclopedia of Type Strains, Phase IV (KMG-IV): sequencing the most valuable type-strain genomes for metagenomic binning, comparative biology and taxonomic classification.</title>
        <authorList>
            <person name="Goeker M."/>
        </authorList>
    </citation>
    <scope>NUCLEOTIDE SEQUENCE [LARGE SCALE GENOMIC DNA]</scope>
    <source>
        <strain evidence="1 2">DSM 27057</strain>
    </source>
</reference>
<gene>
    <name evidence="1" type="ORF">GGR38_004567</name>
</gene>
<name>A0A7W6CNF3_9SPHN</name>
<dbReference type="AlphaFoldDB" id="A0A7W6CNF3"/>
<evidence type="ECO:0000313" key="2">
    <source>
        <dbReference type="Proteomes" id="UP000548867"/>
    </source>
</evidence>
<evidence type="ECO:0000313" key="1">
    <source>
        <dbReference type="EMBL" id="MBB3957593.1"/>
    </source>
</evidence>
<comment type="caution">
    <text evidence="1">The sequence shown here is derived from an EMBL/GenBank/DDBJ whole genome shotgun (WGS) entry which is preliminary data.</text>
</comment>
<sequence>MDYTLHQDDLGTHIDWALPGVGAQQIDWFWSNMEKGFILWHPEQHEPLSWPIPPRHGNPLGAVHNAPQTWDDGRRQNLFIRFERIEDVPEALRERIRLDHAIIVAGLGFDEADIHTGQVLGYRLHQWQDDGAGGVIGSSTAIGLRKPETHADGRIWAAHAATEIGNWAVFLPDLYRLYQVVTDTRRNPFTSLGVTGRGLDARYQHIVEPV</sequence>
<proteinExistence type="predicted"/>
<dbReference type="Proteomes" id="UP000548867">
    <property type="component" value="Unassembled WGS sequence"/>
</dbReference>
<keyword evidence="2" id="KW-1185">Reference proteome</keyword>
<organism evidence="1 2">
    <name type="scientific">Novosphingobium sediminicola</name>
    <dbReference type="NCBI Taxonomy" id="563162"/>
    <lineage>
        <taxon>Bacteria</taxon>
        <taxon>Pseudomonadati</taxon>
        <taxon>Pseudomonadota</taxon>
        <taxon>Alphaproteobacteria</taxon>
        <taxon>Sphingomonadales</taxon>
        <taxon>Sphingomonadaceae</taxon>
        <taxon>Novosphingobium</taxon>
    </lineage>
</organism>
<evidence type="ECO:0008006" key="3">
    <source>
        <dbReference type="Google" id="ProtNLM"/>
    </source>
</evidence>
<accession>A0A7W6CNF3</accession>
<protein>
    <recommendedName>
        <fullName evidence="3">DAPG hydrolase PhiG domain-containing protein</fullName>
    </recommendedName>
</protein>
<dbReference type="RefSeq" id="WP_183629031.1">
    <property type="nucleotide sequence ID" value="NZ_JACIDX010000027.1"/>
</dbReference>
<dbReference type="EMBL" id="JACIDX010000027">
    <property type="protein sequence ID" value="MBB3957593.1"/>
    <property type="molecule type" value="Genomic_DNA"/>
</dbReference>